<comment type="subcellular location">
    <subcellularLocation>
        <location evidence="1">Membrane</location>
        <topology evidence="1">Single-pass membrane protein</topology>
    </subcellularLocation>
</comment>
<feature type="transmembrane region" description="Helical" evidence="7">
    <location>
        <begin position="6"/>
        <end position="28"/>
    </location>
</feature>
<dbReference type="Pfam" id="PF01145">
    <property type="entry name" value="Band_7"/>
    <property type="match status" value="1"/>
</dbReference>
<reference evidence="9" key="1">
    <citation type="submission" date="2018-06" db="EMBL/GenBank/DDBJ databases">
        <authorList>
            <person name="Zhirakovskaya E."/>
        </authorList>
    </citation>
    <scope>NUCLEOTIDE SEQUENCE</scope>
</reference>
<sequence>MPDFGFSVFALILVGLAGVLIFSGVKVVTQGHRFTVERFGKFTRTLNPGLHIIVPIIDRIGNKVNVMEQVLDIKRQVIITKDNATATVDGVLYYQIMDAAKSSYEVNNLTYAIHNLGTTNLRTVMGSMDLDELLSKRDDINARLLSVIDEATNPWGVKVTRVEIKDIKPPADIEHAMARQMKAEREKRAVVLEAEGIKKAEIERAMGEKQAAILEAEGRLEAAKRDAEARERLAEAEANATRMVSEAIAAGDLNAINYFVAQRYIESLEKIGVAENSKLVFMPLEASGVIGAIGGVADLLKNANKDSK</sequence>
<gene>
    <name evidence="9" type="ORF">MNBD_GAMMA19-1211</name>
</gene>
<keyword evidence="6" id="KW-0175">Coiled coil</keyword>
<feature type="coiled-coil region" evidence="6">
    <location>
        <begin position="197"/>
        <end position="246"/>
    </location>
</feature>
<evidence type="ECO:0000256" key="2">
    <source>
        <dbReference type="ARBA" id="ARBA00008164"/>
    </source>
</evidence>
<dbReference type="InterPro" id="IPR001972">
    <property type="entry name" value="Stomatin_HflK_fam"/>
</dbReference>
<dbReference type="SUPFAM" id="SSF117892">
    <property type="entry name" value="Band 7/SPFH domain"/>
    <property type="match status" value="1"/>
</dbReference>
<evidence type="ECO:0000256" key="5">
    <source>
        <dbReference type="ARBA" id="ARBA00023136"/>
    </source>
</evidence>
<dbReference type="CDD" id="cd08829">
    <property type="entry name" value="SPFH_paraslipin"/>
    <property type="match status" value="1"/>
</dbReference>
<dbReference type="InterPro" id="IPR001107">
    <property type="entry name" value="Band_7"/>
</dbReference>
<evidence type="ECO:0000256" key="4">
    <source>
        <dbReference type="ARBA" id="ARBA00022989"/>
    </source>
</evidence>
<feature type="domain" description="Band 7" evidence="8">
    <location>
        <begin position="23"/>
        <end position="181"/>
    </location>
</feature>
<dbReference type="InterPro" id="IPR018080">
    <property type="entry name" value="Band_7/stomatin-like_CS"/>
</dbReference>
<dbReference type="GO" id="GO:0005886">
    <property type="term" value="C:plasma membrane"/>
    <property type="evidence" value="ECO:0007669"/>
    <property type="project" value="UniProtKB-ARBA"/>
</dbReference>
<accession>A0A3B1BIB2</accession>
<dbReference type="PANTHER" id="PTHR43327">
    <property type="entry name" value="STOMATIN-LIKE PROTEIN 2, MITOCHONDRIAL"/>
    <property type="match status" value="1"/>
</dbReference>
<comment type="similarity">
    <text evidence="2">Belongs to the band 7/mec-2 family.</text>
</comment>
<dbReference type="GO" id="GO:0098552">
    <property type="term" value="C:side of membrane"/>
    <property type="evidence" value="ECO:0007669"/>
    <property type="project" value="UniProtKB-ARBA"/>
</dbReference>
<protein>
    <submittedName>
        <fullName evidence="9">Protein QmcA (Possibly involved in integral membrane quality control)</fullName>
    </submittedName>
</protein>
<proteinExistence type="inferred from homology"/>
<dbReference type="PANTHER" id="PTHR43327:SF10">
    <property type="entry name" value="STOMATIN-LIKE PROTEIN 2, MITOCHONDRIAL"/>
    <property type="match status" value="1"/>
</dbReference>
<keyword evidence="5 7" id="KW-0472">Membrane</keyword>
<evidence type="ECO:0000259" key="8">
    <source>
        <dbReference type="SMART" id="SM00244"/>
    </source>
</evidence>
<dbReference type="EMBL" id="UOFV01000482">
    <property type="protein sequence ID" value="VAX04617.1"/>
    <property type="molecule type" value="Genomic_DNA"/>
</dbReference>
<dbReference type="AlphaFoldDB" id="A0A3B1BIB2"/>
<evidence type="ECO:0000313" key="9">
    <source>
        <dbReference type="EMBL" id="VAX04617.1"/>
    </source>
</evidence>
<evidence type="ECO:0000256" key="3">
    <source>
        <dbReference type="ARBA" id="ARBA00022692"/>
    </source>
</evidence>
<keyword evidence="3 7" id="KW-0812">Transmembrane</keyword>
<dbReference type="SMART" id="SM00244">
    <property type="entry name" value="PHB"/>
    <property type="match status" value="1"/>
</dbReference>
<evidence type="ECO:0000256" key="6">
    <source>
        <dbReference type="SAM" id="Coils"/>
    </source>
</evidence>
<evidence type="ECO:0000256" key="7">
    <source>
        <dbReference type="SAM" id="Phobius"/>
    </source>
</evidence>
<evidence type="ECO:0000256" key="1">
    <source>
        <dbReference type="ARBA" id="ARBA00004167"/>
    </source>
</evidence>
<dbReference type="Gene3D" id="3.30.479.30">
    <property type="entry name" value="Band 7 domain"/>
    <property type="match status" value="1"/>
</dbReference>
<keyword evidence="4 7" id="KW-1133">Transmembrane helix</keyword>
<dbReference type="InterPro" id="IPR036013">
    <property type="entry name" value="Band_7/SPFH_dom_sf"/>
</dbReference>
<dbReference type="PROSITE" id="PS01270">
    <property type="entry name" value="BAND_7"/>
    <property type="match status" value="1"/>
</dbReference>
<dbReference type="FunFam" id="3.30.479.30:FF:000004">
    <property type="entry name" value="Putative membrane protease family, stomatin"/>
    <property type="match status" value="1"/>
</dbReference>
<organism evidence="9">
    <name type="scientific">hydrothermal vent metagenome</name>
    <dbReference type="NCBI Taxonomy" id="652676"/>
    <lineage>
        <taxon>unclassified sequences</taxon>
        <taxon>metagenomes</taxon>
        <taxon>ecological metagenomes</taxon>
    </lineage>
</organism>
<dbReference type="InterPro" id="IPR050710">
    <property type="entry name" value="Band7/mec-2_domain"/>
</dbReference>
<name>A0A3B1BIB2_9ZZZZ</name>
<dbReference type="PRINTS" id="PR00721">
    <property type="entry name" value="STOMATIN"/>
</dbReference>